<organism evidence="1 2">
    <name type="scientific">Amniculicola lignicola CBS 123094</name>
    <dbReference type="NCBI Taxonomy" id="1392246"/>
    <lineage>
        <taxon>Eukaryota</taxon>
        <taxon>Fungi</taxon>
        <taxon>Dikarya</taxon>
        <taxon>Ascomycota</taxon>
        <taxon>Pezizomycotina</taxon>
        <taxon>Dothideomycetes</taxon>
        <taxon>Pleosporomycetidae</taxon>
        <taxon>Pleosporales</taxon>
        <taxon>Amniculicolaceae</taxon>
        <taxon>Amniculicola</taxon>
    </lineage>
</organism>
<sequence length="466" mass="53217">MASPSRLLQLPLELREEIYRHYFDPTTRLRPSDVPGTEEYRFEFELLRTSKQVYDEGTRVFRRTNVFVRVETPWPQAVAHISHDGLVPIVLAPTATSLTFKLHTATITISSPSHNVEAGHVIILLLRDVSLFSQVWYYSSLNYSRLNEHLRVEIELRDPYYPADPKPIPRAIQEKLLLPFGMVKGLSEVEVRGFDDAVKRELEKRMAIPYDTVGKCCDDCMALTTEGDVLLEKENNPEAALDMYVKAFHAIHILIRGRTRRVLADHFFHRMIDTGSFSGQTGTVVRIVLRLKLVSRVVNVYLKQGEWAEAAFWGMRTISIMREAMETSEFEDFINDFVGGMDMGSIYLRTGIAFRKLEETSPISPALGEYAGLPIATSSHLFKFAGKYLKQRFSHIIKKELEDMEVRGVGDEAFVYVERGREADSESMEHMDQEVAEAELAVQMLVQGLMYVEDVDTDSDLEDVYA</sequence>
<evidence type="ECO:0000313" key="1">
    <source>
        <dbReference type="EMBL" id="KAF2002061.1"/>
    </source>
</evidence>
<protein>
    <submittedName>
        <fullName evidence="1">Uncharacterized protein</fullName>
    </submittedName>
</protein>
<dbReference type="OrthoDB" id="5229512at2759"/>
<proteinExistence type="predicted"/>
<dbReference type="AlphaFoldDB" id="A0A6A5WPG1"/>
<gene>
    <name evidence="1" type="ORF">P154DRAFT_521219</name>
</gene>
<dbReference type="Proteomes" id="UP000799779">
    <property type="component" value="Unassembled WGS sequence"/>
</dbReference>
<keyword evidence="2" id="KW-1185">Reference proteome</keyword>
<evidence type="ECO:0000313" key="2">
    <source>
        <dbReference type="Proteomes" id="UP000799779"/>
    </source>
</evidence>
<accession>A0A6A5WPG1</accession>
<name>A0A6A5WPG1_9PLEO</name>
<reference evidence="1" key="1">
    <citation type="journal article" date="2020" name="Stud. Mycol.">
        <title>101 Dothideomycetes genomes: a test case for predicting lifestyles and emergence of pathogens.</title>
        <authorList>
            <person name="Haridas S."/>
            <person name="Albert R."/>
            <person name="Binder M."/>
            <person name="Bloem J."/>
            <person name="Labutti K."/>
            <person name="Salamov A."/>
            <person name="Andreopoulos B."/>
            <person name="Baker S."/>
            <person name="Barry K."/>
            <person name="Bills G."/>
            <person name="Bluhm B."/>
            <person name="Cannon C."/>
            <person name="Castanera R."/>
            <person name="Culley D."/>
            <person name="Daum C."/>
            <person name="Ezra D."/>
            <person name="Gonzalez J."/>
            <person name="Henrissat B."/>
            <person name="Kuo A."/>
            <person name="Liang C."/>
            <person name="Lipzen A."/>
            <person name="Lutzoni F."/>
            <person name="Magnuson J."/>
            <person name="Mondo S."/>
            <person name="Nolan M."/>
            <person name="Ohm R."/>
            <person name="Pangilinan J."/>
            <person name="Park H.-J."/>
            <person name="Ramirez L."/>
            <person name="Alfaro M."/>
            <person name="Sun H."/>
            <person name="Tritt A."/>
            <person name="Yoshinaga Y."/>
            <person name="Zwiers L.-H."/>
            <person name="Turgeon B."/>
            <person name="Goodwin S."/>
            <person name="Spatafora J."/>
            <person name="Crous P."/>
            <person name="Grigoriev I."/>
        </authorList>
    </citation>
    <scope>NUCLEOTIDE SEQUENCE</scope>
    <source>
        <strain evidence="1">CBS 123094</strain>
    </source>
</reference>
<dbReference type="EMBL" id="ML977579">
    <property type="protein sequence ID" value="KAF2002061.1"/>
    <property type="molecule type" value="Genomic_DNA"/>
</dbReference>